<evidence type="ECO:0000256" key="1">
    <source>
        <dbReference type="SAM" id="SignalP"/>
    </source>
</evidence>
<keyword evidence="3" id="KW-1185">Reference proteome</keyword>
<dbReference type="Pfam" id="PF14945">
    <property type="entry name" value="LLC1"/>
    <property type="match status" value="1"/>
</dbReference>
<organism evidence="2 3">
    <name type="scientific">Chilo suppressalis</name>
    <name type="common">Asiatic rice borer moth</name>
    <dbReference type="NCBI Taxonomy" id="168631"/>
    <lineage>
        <taxon>Eukaryota</taxon>
        <taxon>Metazoa</taxon>
        <taxon>Ecdysozoa</taxon>
        <taxon>Arthropoda</taxon>
        <taxon>Hexapoda</taxon>
        <taxon>Insecta</taxon>
        <taxon>Pterygota</taxon>
        <taxon>Neoptera</taxon>
        <taxon>Endopterygota</taxon>
        <taxon>Lepidoptera</taxon>
        <taxon>Glossata</taxon>
        <taxon>Ditrysia</taxon>
        <taxon>Pyraloidea</taxon>
        <taxon>Crambidae</taxon>
        <taxon>Crambinae</taxon>
        <taxon>Chilo</taxon>
    </lineage>
</organism>
<gene>
    <name evidence="2" type="ORF">CHILSU_LOCUS1898</name>
</gene>
<feature type="signal peptide" evidence="1">
    <location>
        <begin position="1"/>
        <end position="22"/>
    </location>
</feature>
<evidence type="ECO:0000313" key="3">
    <source>
        <dbReference type="Proteomes" id="UP001153292"/>
    </source>
</evidence>
<proteinExistence type="predicted"/>
<reference evidence="2" key="1">
    <citation type="submission" date="2021-12" db="EMBL/GenBank/DDBJ databases">
        <authorList>
            <person name="King R."/>
        </authorList>
    </citation>
    <scope>NUCLEOTIDE SEQUENCE</scope>
</reference>
<sequence>MKFVLRPALQLSFLLYCRVAVSKKTKDAARLWKQRWGFYSRLREILEEEAQRSGMNLEEYREALQSVSCQPEPQVYPVEVDPSPKTLPRTSAGVVGHRARCPLERYGRLVKTDRDYPIRPPPRKTQIYDPFKQTMVFLG</sequence>
<protein>
    <submittedName>
        <fullName evidence="2">Uncharacterized protein</fullName>
    </submittedName>
</protein>
<evidence type="ECO:0000313" key="2">
    <source>
        <dbReference type="EMBL" id="CAH2981343.1"/>
    </source>
</evidence>
<dbReference type="InterPro" id="IPR020339">
    <property type="entry name" value="C20orf85-like"/>
</dbReference>
<dbReference type="EMBL" id="OU963905">
    <property type="protein sequence ID" value="CAH2981343.1"/>
    <property type="molecule type" value="Genomic_DNA"/>
</dbReference>
<dbReference type="Proteomes" id="UP001153292">
    <property type="component" value="Chromosome 12"/>
</dbReference>
<feature type="chain" id="PRO_5046655405" evidence="1">
    <location>
        <begin position="23"/>
        <end position="139"/>
    </location>
</feature>
<name>A0ABN8L1J5_CHISP</name>
<keyword evidence="1" id="KW-0732">Signal</keyword>
<accession>A0ABN8L1J5</accession>